<evidence type="ECO:0000256" key="5">
    <source>
        <dbReference type="ARBA" id="ARBA00022519"/>
    </source>
</evidence>
<dbReference type="InterPro" id="IPR000620">
    <property type="entry name" value="EamA_dom"/>
</dbReference>
<evidence type="ECO:0000256" key="6">
    <source>
        <dbReference type="ARBA" id="ARBA00022556"/>
    </source>
</evidence>
<accession>A0A9J6NZH2</accession>
<evidence type="ECO:0000256" key="2">
    <source>
        <dbReference type="ARBA" id="ARBA00007362"/>
    </source>
</evidence>
<comment type="subcellular location">
    <subcellularLocation>
        <location evidence="1">Cell membrane</location>
        <topology evidence="1">Multi-pass membrane protein</topology>
    </subcellularLocation>
</comment>
<evidence type="ECO:0000256" key="4">
    <source>
        <dbReference type="ARBA" id="ARBA00022516"/>
    </source>
</evidence>
<organism evidence="14 15">
    <name type="scientific">Oceanirhabdus seepicola</name>
    <dbReference type="NCBI Taxonomy" id="2828781"/>
    <lineage>
        <taxon>Bacteria</taxon>
        <taxon>Bacillati</taxon>
        <taxon>Bacillota</taxon>
        <taxon>Clostridia</taxon>
        <taxon>Eubacteriales</taxon>
        <taxon>Clostridiaceae</taxon>
        <taxon>Oceanirhabdus</taxon>
    </lineage>
</organism>
<dbReference type="GO" id="GO:0005886">
    <property type="term" value="C:plasma membrane"/>
    <property type="evidence" value="ECO:0007669"/>
    <property type="project" value="UniProtKB-SubCell"/>
</dbReference>
<reference evidence="14" key="1">
    <citation type="journal article" date="2021" name="mSystems">
        <title>Bacteria and Archaea Synergistically Convert Glycine Betaine to Biogenic Methane in the Formosa Cold Seep of the South China Sea.</title>
        <authorList>
            <person name="Li L."/>
            <person name="Zhang W."/>
            <person name="Zhang S."/>
            <person name="Song L."/>
            <person name="Sun Q."/>
            <person name="Zhang H."/>
            <person name="Xiang H."/>
            <person name="Dong X."/>
        </authorList>
    </citation>
    <scope>NUCLEOTIDE SEQUENCE</scope>
    <source>
        <strain evidence="14">ZWT</strain>
    </source>
</reference>
<dbReference type="AlphaFoldDB" id="A0A9J6NZH2"/>
<evidence type="ECO:0000256" key="3">
    <source>
        <dbReference type="ARBA" id="ARBA00022475"/>
    </source>
</evidence>
<dbReference type="RefSeq" id="WP_250857409.1">
    <property type="nucleotide sequence ID" value="NZ_JAGSOJ010000001.1"/>
</dbReference>
<dbReference type="PANTHER" id="PTHR30561">
    <property type="entry name" value="SMR FAMILY PROTON-DEPENDENT DRUG EFFLUX TRANSPORTER SUGE"/>
    <property type="match status" value="1"/>
</dbReference>
<evidence type="ECO:0000256" key="8">
    <source>
        <dbReference type="ARBA" id="ARBA00022985"/>
    </source>
</evidence>
<keyword evidence="8" id="KW-0448">Lipopolysaccharide biosynthesis</keyword>
<keyword evidence="4" id="KW-0444">Lipid biosynthesis</keyword>
<comment type="similarity">
    <text evidence="2">Belongs to the EamA transporter family.</text>
</comment>
<dbReference type="GO" id="GO:0022857">
    <property type="term" value="F:transmembrane transporter activity"/>
    <property type="evidence" value="ECO:0007669"/>
    <property type="project" value="InterPro"/>
</dbReference>
<evidence type="ECO:0000256" key="11">
    <source>
        <dbReference type="ARBA" id="ARBA00023136"/>
    </source>
</evidence>
<evidence type="ECO:0000259" key="13">
    <source>
        <dbReference type="Pfam" id="PF00892"/>
    </source>
</evidence>
<evidence type="ECO:0000256" key="7">
    <source>
        <dbReference type="ARBA" id="ARBA00022692"/>
    </source>
</evidence>
<sequence>MIITKSQGKLLMIFSAFVASLGQLMWKLSGSELNILLIIGLFLYGIGFISMTIAFKSDELSKLYPFMSLSYAFATIYSVLILREPLSISNIIGIILIVSGVILLGSDKPCSTCL</sequence>
<keyword evidence="11 12" id="KW-0472">Membrane</keyword>
<dbReference type="SUPFAM" id="SSF103481">
    <property type="entry name" value="Multidrug resistance efflux transporter EmrE"/>
    <property type="match status" value="1"/>
</dbReference>
<evidence type="ECO:0000313" key="14">
    <source>
        <dbReference type="EMBL" id="MCM1988544.1"/>
    </source>
</evidence>
<evidence type="ECO:0000256" key="12">
    <source>
        <dbReference type="SAM" id="Phobius"/>
    </source>
</evidence>
<gene>
    <name evidence="14" type="ORF">KDK92_02245</name>
</gene>
<evidence type="ECO:0000256" key="10">
    <source>
        <dbReference type="ARBA" id="ARBA00023098"/>
    </source>
</evidence>
<dbReference type="InterPro" id="IPR000390">
    <property type="entry name" value="Small_drug/metabolite_transptr"/>
</dbReference>
<comment type="caution">
    <text evidence="14">The sequence shown here is derived from an EMBL/GenBank/DDBJ whole genome shotgun (WGS) entry which is preliminary data.</text>
</comment>
<dbReference type="InterPro" id="IPR037185">
    <property type="entry name" value="EmrE-like"/>
</dbReference>
<dbReference type="Proteomes" id="UP001056429">
    <property type="component" value="Unassembled WGS sequence"/>
</dbReference>
<dbReference type="Pfam" id="PF00892">
    <property type="entry name" value="EamA"/>
    <property type="match status" value="1"/>
</dbReference>
<keyword evidence="10" id="KW-0443">Lipid metabolism</keyword>
<keyword evidence="5" id="KW-0997">Cell inner membrane</keyword>
<evidence type="ECO:0000256" key="9">
    <source>
        <dbReference type="ARBA" id="ARBA00022989"/>
    </source>
</evidence>
<keyword evidence="3" id="KW-1003">Cell membrane</keyword>
<evidence type="ECO:0000256" key="1">
    <source>
        <dbReference type="ARBA" id="ARBA00004651"/>
    </source>
</evidence>
<evidence type="ECO:0000313" key="15">
    <source>
        <dbReference type="Proteomes" id="UP001056429"/>
    </source>
</evidence>
<keyword evidence="6" id="KW-0441">Lipid A biosynthesis</keyword>
<feature type="transmembrane region" description="Helical" evidence="12">
    <location>
        <begin position="63"/>
        <end position="82"/>
    </location>
</feature>
<dbReference type="GO" id="GO:0009103">
    <property type="term" value="P:lipopolysaccharide biosynthetic process"/>
    <property type="evidence" value="ECO:0007669"/>
    <property type="project" value="UniProtKB-KW"/>
</dbReference>
<reference evidence="14" key="2">
    <citation type="submission" date="2021-04" db="EMBL/GenBank/DDBJ databases">
        <authorList>
            <person name="Dong X."/>
        </authorList>
    </citation>
    <scope>NUCLEOTIDE SEQUENCE</scope>
    <source>
        <strain evidence="14">ZWT</strain>
    </source>
</reference>
<keyword evidence="7 12" id="KW-0812">Transmembrane</keyword>
<protein>
    <submittedName>
        <fullName evidence="14">EamA family transporter</fullName>
    </submittedName>
</protein>
<proteinExistence type="inferred from homology"/>
<keyword evidence="15" id="KW-1185">Reference proteome</keyword>
<dbReference type="PANTHER" id="PTHR30561:SF9">
    <property type="entry name" value="4-AMINO-4-DEOXY-L-ARABINOSE-PHOSPHOUNDECAPRENOL FLIPPASE SUBUNIT ARNF-RELATED"/>
    <property type="match status" value="1"/>
</dbReference>
<dbReference type="Gene3D" id="1.10.3730.20">
    <property type="match status" value="1"/>
</dbReference>
<name>A0A9J6NZH2_9CLOT</name>
<keyword evidence="9 12" id="KW-1133">Transmembrane helix</keyword>
<feature type="transmembrane region" description="Helical" evidence="12">
    <location>
        <begin position="88"/>
        <end position="106"/>
    </location>
</feature>
<feature type="domain" description="EamA" evidence="13">
    <location>
        <begin position="15"/>
        <end position="104"/>
    </location>
</feature>
<dbReference type="EMBL" id="JAGSOJ010000001">
    <property type="protein sequence ID" value="MCM1988544.1"/>
    <property type="molecule type" value="Genomic_DNA"/>
</dbReference>
<feature type="transmembrane region" description="Helical" evidence="12">
    <location>
        <begin position="35"/>
        <end position="56"/>
    </location>
</feature>